<proteinExistence type="predicted"/>
<reference evidence="2 3" key="1">
    <citation type="submission" date="2024-02" db="EMBL/GenBank/DDBJ databases">
        <title>Chromosome-level genome assembly of the Eurasian Minnow (Phoxinus phoxinus).</title>
        <authorList>
            <person name="Oriowo T.O."/>
            <person name="Martin S."/>
            <person name="Stange M."/>
            <person name="Chrysostomakis Y."/>
            <person name="Brown T."/>
            <person name="Winkler S."/>
            <person name="Kukowka S."/>
            <person name="Myers E.W."/>
            <person name="Bohne A."/>
        </authorList>
    </citation>
    <scope>NUCLEOTIDE SEQUENCE [LARGE SCALE GENOMIC DNA]</scope>
    <source>
        <strain evidence="2">ZFMK-TIS-60720</strain>
        <tissue evidence="2">Whole Organism</tissue>
    </source>
</reference>
<evidence type="ECO:0000256" key="1">
    <source>
        <dbReference type="SAM" id="SignalP"/>
    </source>
</evidence>
<protein>
    <submittedName>
        <fullName evidence="2">Uncharacterized protein</fullName>
    </submittedName>
</protein>
<organism evidence="2 3">
    <name type="scientific">Phoxinus phoxinus</name>
    <name type="common">Eurasian minnow</name>
    <dbReference type="NCBI Taxonomy" id="58324"/>
    <lineage>
        <taxon>Eukaryota</taxon>
        <taxon>Metazoa</taxon>
        <taxon>Chordata</taxon>
        <taxon>Craniata</taxon>
        <taxon>Vertebrata</taxon>
        <taxon>Euteleostomi</taxon>
        <taxon>Actinopterygii</taxon>
        <taxon>Neopterygii</taxon>
        <taxon>Teleostei</taxon>
        <taxon>Ostariophysi</taxon>
        <taxon>Cypriniformes</taxon>
        <taxon>Leuciscidae</taxon>
        <taxon>Phoxininae</taxon>
        <taxon>Phoxinus</taxon>
    </lineage>
</organism>
<feature type="signal peptide" evidence="1">
    <location>
        <begin position="1"/>
        <end position="24"/>
    </location>
</feature>
<evidence type="ECO:0000313" key="3">
    <source>
        <dbReference type="Proteomes" id="UP001364617"/>
    </source>
</evidence>
<accession>A0AAN9H548</accession>
<dbReference type="AlphaFoldDB" id="A0AAN9H548"/>
<comment type="caution">
    <text evidence="2">The sequence shown here is derived from an EMBL/GenBank/DDBJ whole genome shotgun (WGS) entry which is preliminary data.</text>
</comment>
<dbReference type="Proteomes" id="UP001364617">
    <property type="component" value="Unassembled WGS sequence"/>
</dbReference>
<keyword evidence="3" id="KW-1185">Reference proteome</keyword>
<dbReference type="EMBL" id="JAYKXH010000013">
    <property type="protein sequence ID" value="KAK7148245.1"/>
    <property type="molecule type" value="Genomic_DNA"/>
</dbReference>
<gene>
    <name evidence="2" type="ORF">R3I93_012543</name>
</gene>
<keyword evidence="1" id="KW-0732">Signal</keyword>
<name>A0AAN9H548_9TELE</name>
<evidence type="ECO:0000313" key="2">
    <source>
        <dbReference type="EMBL" id="KAK7148245.1"/>
    </source>
</evidence>
<sequence>MNLLNLWHKLVTLVLRSGPSGALAQLHAVKGRRCEQDHVSHLTDHTAAAL</sequence>
<feature type="chain" id="PRO_5042889369" evidence="1">
    <location>
        <begin position="25"/>
        <end position="50"/>
    </location>
</feature>